<dbReference type="InterPro" id="IPR050256">
    <property type="entry name" value="Glycosyltransferase_2"/>
</dbReference>
<dbReference type="Pfam" id="PF00535">
    <property type="entry name" value="Glycos_transf_2"/>
    <property type="match status" value="1"/>
</dbReference>
<keyword evidence="5" id="KW-0448">Lipopolysaccharide biosynthesis</keyword>
<evidence type="ECO:0000256" key="6">
    <source>
        <dbReference type="ARBA" id="ARBA00022989"/>
    </source>
</evidence>
<dbReference type="Proteomes" id="UP000650466">
    <property type="component" value="Unassembled WGS sequence"/>
</dbReference>
<evidence type="ECO:0000259" key="9">
    <source>
        <dbReference type="Pfam" id="PF00535"/>
    </source>
</evidence>
<dbReference type="AlphaFoldDB" id="A0A926KP54"/>
<feature type="domain" description="Glycosyltransferase 2-like" evidence="9">
    <location>
        <begin position="4"/>
        <end position="134"/>
    </location>
</feature>
<keyword evidence="4 8" id="KW-0812">Transmembrane</keyword>
<evidence type="ECO:0000256" key="1">
    <source>
        <dbReference type="ARBA" id="ARBA00022475"/>
    </source>
</evidence>
<dbReference type="RefSeq" id="WP_188173492.1">
    <property type="nucleotide sequence ID" value="NZ_JACVVD010000002.1"/>
</dbReference>
<keyword evidence="7 8" id="KW-0472">Membrane</keyword>
<evidence type="ECO:0000256" key="2">
    <source>
        <dbReference type="ARBA" id="ARBA00022676"/>
    </source>
</evidence>
<evidence type="ECO:0000313" key="10">
    <source>
        <dbReference type="EMBL" id="MBD0379694.1"/>
    </source>
</evidence>
<gene>
    <name evidence="10" type="ORF">ICC18_06170</name>
</gene>
<keyword evidence="6 8" id="KW-1133">Transmembrane helix</keyword>
<dbReference type="InterPro" id="IPR029044">
    <property type="entry name" value="Nucleotide-diphossugar_trans"/>
</dbReference>
<protein>
    <submittedName>
        <fullName evidence="10">Glycosyltransferase family 2 protein</fullName>
    </submittedName>
</protein>
<keyword evidence="1" id="KW-1003">Cell membrane</keyword>
<evidence type="ECO:0000256" key="8">
    <source>
        <dbReference type="SAM" id="Phobius"/>
    </source>
</evidence>
<comment type="caution">
    <text evidence="10">The sequence shown here is derived from an EMBL/GenBank/DDBJ whole genome shotgun (WGS) entry which is preliminary data.</text>
</comment>
<keyword evidence="11" id="KW-1185">Reference proteome</keyword>
<dbReference type="SUPFAM" id="SSF53448">
    <property type="entry name" value="Nucleotide-diphospho-sugar transferases"/>
    <property type="match status" value="1"/>
</dbReference>
<sequence length="309" mass="34954">MYISVVIPVYRSQKTLEKLYDKLVVVLSEVCDNFEIIFVEDNGGDNSWKIINEIASKDSRVSGIKFSKNFGQHAATLCGISKSSGKWVITIDDDLEQDPEDIKLLIKESDSYDLIYGILEERTHSFWRNFTSEMARKVFKLAIPNLNYNYTSFRMIDGELARSLAKFESPYPFVDGYLSWLTNNYTTVKLKHGFRVDGKSNYSIIKLIKHTINIFTTFSIIPLRISIWIGLLTSILGITGLIYVIISRLFSWVTLSGYASIMATILFFGGVQMFTLGVIGEYLGRINYKTSGKPLFLIGDSTGDSHSGK</sequence>
<dbReference type="PANTHER" id="PTHR48090">
    <property type="entry name" value="UNDECAPRENYL-PHOSPHATE 4-DEOXY-4-FORMAMIDO-L-ARABINOSE TRANSFERASE-RELATED"/>
    <property type="match status" value="1"/>
</dbReference>
<evidence type="ECO:0000256" key="4">
    <source>
        <dbReference type="ARBA" id="ARBA00022692"/>
    </source>
</evidence>
<feature type="transmembrane region" description="Helical" evidence="8">
    <location>
        <begin position="258"/>
        <end position="283"/>
    </location>
</feature>
<keyword evidence="2" id="KW-0328">Glycosyltransferase</keyword>
<organism evidence="10 11">
    <name type="scientific">Paenibacillus sedimenti</name>
    <dbReference type="NCBI Taxonomy" id="2770274"/>
    <lineage>
        <taxon>Bacteria</taxon>
        <taxon>Bacillati</taxon>
        <taxon>Bacillota</taxon>
        <taxon>Bacilli</taxon>
        <taxon>Bacillales</taxon>
        <taxon>Paenibacillaceae</taxon>
        <taxon>Paenibacillus</taxon>
    </lineage>
</organism>
<evidence type="ECO:0000313" key="11">
    <source>
        <dbReference type="Proteomes" id="UP000650466"/>
    </source>
</evidence>
<dbReference type="InterPro" id="IPR001173">
    <property type="entry name" value="Glyco_trans_2-like"/>
</dbReference>
<dbReference type="EMBL" id="JACVVD010000002">
    <property type="protein sequence ID" value="MBD0379694.1"/>
    <property type="molecule type" value="Genomic_DNA"/>
</dbReference>
<dbReference type="PANTHER" id="PTHR48090:SF3">
    <property type="entry name" value="UNDECAPRENYL-PHOSPHATE 4-DEOXY-4-FORMAMIDO-L-ARABINOSE TRANSFERASE"/>
    <property type="match status" value="1"/>
</dbReference>
<evidence type="ECO:0000256" key="7">
    <source>
        <dbReference type="ARBA" id="ARBA00023136"/>
    </source>
</evidence>
<name>A0A926KP54_9BACL</name>
<dbReference type="CDD" id="cd04187">
    <property type="entry name" value="DPM1_like_bac"/>
    <property type="match status" value="1"/>
</dbReference>
<reference evidence="10" key="1">
    <citation type="submission" date="2020-09" db="EMBL/GenBank/DDBJ databases">
        <title>Draft Genome Sequence of Paenibacillus sp. WST5.</title>
        <authorList>
            <person name="Bao Z."/>
        </authorList>
    </citation>
    <scope>NUCLEOTIDE SEQUENCE</scope>
    <source>
        <strain evidence="10">WST5</strain>
    </source>
</reference>
<evidence type="ECO:0000256" key="5">
    <source>
        <dbReference type="ARBA" id="ARBA00022985"/>
    </source>
</evidence>
<proteinExistence type="predicted"/>
<dbReference type="GO" id="GO:0099621">
    <property type="term" value="F:undecaprenyl-phosphate 4-deoxy-4-formamido-L-arabinose transferase activity"/>
    <property type="evidence" value="ECO:0007669"/>
    <property type="project" value="TreeGrafter"/>
</dbReference>
<dbReference type="Gene3D" id="3.90.550.10">
    <property type="entry name" value="Spore Coat Polysaccharide Biosynthesis Protein SpsA, Chain A"/>
    <property type="match status" value="1"/>
</dbReference>
<dbReference type="GO" id="GO:0005886">
    <property type="term" value="C:plasma membrane"/>
    <property type="evidence" value="ECO:0007669"/>
    <property type="project" value="TreeGrafter"/>
</dbReference>
<keyword evidence="3" id="KW-0808">Transferase</keyword>
<feature type="transmembrane region" description="Helical" evidence="8">
    <location>
        <begin position="225"/>
        <end position="246"/>
    </location>
</feature>
<dbReference type="GO" id="GO:0009103">
    <property type="term" value="P:lipopolysaccharide biosynthetic process"/>
    <property type="evidence" value="ECO:0007669"/>
    <property type="project" value="UniProtKB-KW"/>
</dbReference>
<accession>A0A926KP54</accession>
<evidence type="ECO:0000256" key="3">
    <source>
        <dbReference type="ARBA" id="ARBA00022679"/>
    </source>
</evidence>